<organism evidence="1 2">
    <name type="scientific">Streptococcus sobrinus</name>
    <dbReference type="NCBI Taxonomy" id="1310"/>
    <lineage>
        <taxon>Bacteria</taxon>
        <taxon>Bacillati</taxon>
        <taxon>Bacillota</taxon>
        <taxon>Bacilli</taxon>
        <taxon>Lactobacillales</taxon>
        <taxon>Streptococcaceae</taxon>
        <taxon>Streptococcus</taxon>
    </lineage>
</organism>
<sequence>MPTTLSLKRQRQLKEDGYDLDFLWRIQPQGGIIFHADDYWKSGDGYHTCLHFYAYPSEGLERFWLQDLTQLKDTQSFVSILHRDSDEVKKELERSIEEKMTRISEQAKTTTNMKEIDEVADLRQMFREIDKQNIGVLAFYVRVYVSAWTEDELFTKVEEIKDKTSAYKCTILLGEQELEYHAPFVPTSKQILLPNGRKPQTVRAHDLAGGYFFNHTKLEDERGSLYGLTKTEGVVNFNFLTRDDKRTRSFMIISGNPRMGQTTFLLRHTDDLYHRGHFIRNIDASGAFNDLTRKQHGKILDLSGGENRINIFQIFPQATMENGIDVDEKESYNLHISKLKNILKLMNADVTNDDLTTFQEILNDFYIEEDLWFGNPELHENELRATKLAREEYPVLSDFIMFLEDYEQELLSKSNVDKLEVAATRRIKKTFRGMLSSHAAIFEGTTEFEDISQEQVVTFDFSKLKGNDNLFNAQVFNVLSIISADVVNNGKRCKQAMRENPQLAEEDMPHYIVNISEAQILLDPRFELSVETLASVIGSMGNNFAGVVLSVNSLQGIIFGSGDGIDRDPYVIAVRRIFGMMQYRVLAQTDETSVPLLANALAGSMTESELESLPSLEKGELFLNIAGVGNIVFTQSYLDYDQYRYGQMY</sequence>
<name>A0ABM6W6U2_9STRE</name>
<reference evidence="1 2" key="1">
    <citation type="submission" date="2018-05" db="EMBL/GenBank/DDBJ databases">
        <title>Complete genome sequences of Streptococcus sobrinus.</title>
        <authorList>
            <person name="Sales M."/>
            <person name="Jensen P.A."/>
        </authorList>
    </citation>
    <scope>NUCLEOTIDE SEQUENCE [LARGE SCALE GENOMIC DNA]</scope>
    <source>
        <strain evidence="1 2">SL1</strain>
    </source>
</reference>
<dbReference type="Proteomes" id="UP000245369">
    <property type="component" value="Chromosome"/>
</dbReference>
<gene>
    <name evidence="1" type="ORF">DK182_08915</name>
</gene>
<protein>
    <submittedName>
        <fullName evidence="1">Virulence factor</fullName>
    </submittedName>
</protein>
<evidence type="ECO:0000313" key="1">
    <source>
        <dbReference type="EMBL" id="AWN21437.1"/>
    </source>
</evidence>
<dbReference type="SUPFAM" id="SSF52540">
    <property type="entry name" value="P-loop containing nucleoside triphosphate hydrolases"/>
    <property type="match status" value="1"/>
</dbReference>
<dbReference type="EMBL" id="CP029490">
    <property type="protein sequence ID" value="AWN21437.1"/>
    <property type="molecule type" value="Genomic_DNA"/>
</dbReference>
<accession>A0ABM6W6U2</accession>
<dbReference type="Gene3D" id="3.40.50.300">
    <property type="entry name" value="P-loop containing nucleotide triphosphate hydrolases"/>
    <property type="match status" value="1"/>
</dbReference>
<dbReference type="GeneID" id="93924625"/>
<dbReference type="Gene3D" id="1.10.8.730">
    <property type="match status" value="1"/>
</dbReference>
<dbReference type="RefSeq" id="WP_028798471.1">
    <property type="nucleotide sequence ID" value="NZ_CP029490.1"/>
</dbReference>
<keyword evidence="2" id="KW-1185">Reference proteome</keyword>
<proteinExistence type="predicted"/>
<evidence type="ECO:0000313" key="2">
    <source>
        <dbReference type="Proteomes" id="UP000245369"/>
    </source>
</evidence>
<dbReference type="InterPro" id="IPR027417">
    <property type="entry name" value="P-loop_NTPase"/>
</dbReference>